<name>B6BN59_SULGG</name>
<dbReference type="InterPro" id="IPR003538">
    <property type="entry name" value="TonB"/>
</dbReference>
<dbReference type="GO" id="GO:0015891">
    <property type="term" value="P:siderophore transport"/>
    <property type="evidence" value="ECO:0007669"/>
    <property type="project" value="InterPro"/>
</dbReference>
<keyword evidence="5" id="KW-0997">Cell inner membrane</keyword>
<accession>H1FXP4</accession>
<dbReference type="Gene3D" id="3.30.1150.10">
    <property type="match status" value="1"/>
</dbReference>
<evidence type="ECO:0000256" key="6">
    <source>
        <dbReference type="ARBA" id="ARBA00022692"/>
    </source>
</evidence>
<keyword evidence="4" id="KW-1003">Cell membrane</keyword>
<keyword evidence="8" id="KW-1133">Transmembrane helix</keyword>
<dbReference type="EMBL" id="AFRZ01000001">
    <property type="protein sequence ID" value="EHP30664.1"/>
    <property type="molecule type" value="Genomic_DNA"/>
</dbReference>
<dbReference type="PANTHER" id="PTHR33446">
    <property type="entry name" value="PROTEIN TONB-RELATED"/>
    <property type="match status" value="1"/>
</dbReference>
<dbReference type="HOGENOM" id="CLU_1146710_0_0_7"/>
<keyword evidence="7" id="KW-0653">Protein transport</keyword>
<dbReference type="GO" id="GO:0098797">
    <property type="term" value="C:plasma membrane protein complex"/>
    <property type="evidence" value="ECO:0007669"/>
    <property type="project" value="TreeGrafter"/>
</dbReference>
<dbReference type="Pfam" id="PF03544">
    <property type="entry name" value="TonB_C"/>
    <property type="match status" value="1"/>
</dbReference>
<comment type="subcellular location">
    <subcellularLocation>
        <location evidence="1">Cell inner membrane</location>
        <topology evidence="1">Single-pass membrane protein</topology>
        <orientation evidence="1">Periplasmic side</orientation>
    </subcellularLocation>
</comment>
<keyword evidence="3" id="KW-0813">Transport</keyword>
<comment type="caution">
    <text evidence="11">The sequence shown here is derived from an EMBL/GenBank/DDBJ whole genome shotgun (WGS) entry which is preliminary data.</text>
</comment>
<keyword evidence="6" id="KW-0812">Transmembrane</keyword>
<dbReference type="GO" id="GO:0015031">
    <property type="term" value="P:protein transport"/>
    <property type="evidence" value="ECO:0007669"/>
    <property type="project" value="UniProtKB-KW"/>
</dbReference>
<proteinExistence type="inferred from homology"/>
<dbReference type="SUPFAM" id="SSF74653">
    <property type="entry name" value="TolA/TonB C-terminal domain"/>
    <property type="match status" value="1"/>
</dbReference>
<evidence type="ECO:0000256" key="1">
    <source>
        <dbReference type="ARBA" id="ARBA00004383"/>
    </source>
</evidence>
<dbReference type="OrthoDB" id="5334999at2"/>
<dbReference type="InterPro" id="IPR006260">
    <property type="entry name" value="TonB/TolA_C"/>
</dbReference>
<dbReference type="PRINTS" id="PR01374">
    <property type="entry name" value="TONBPROTEIN"/>
</dbReference>
<dbReference type="InterPro" id="IPR051045">
    <property type="entry name" value="TonB-dependent_transducer"/>
</dbReference>
<evidence type="ECO:0000313" key="12">
    <source>
        <dbReference type="Proteomes" id="UP000006431"/>
    </source>
</evidence>
<evidence type="ECO:0000256" key="5">
    <source>
        <dbReference type="ARBA" id="ARBA00022519"/>
    </source>
</evidence>
<dbReference type="PANTHER" id="PTHR33446:SF2">
    <property type="entry name" value="PROTEIN TONB"/>
    <property type="match status" value="1"/>
</dbReference>
<dbReference type="STRING" id="929558.SMGD1_2141"/>
<dbReference type="eggNOG" id="COG0810">
    <property type="taxonomic scope" value="Bacteria"/>
</dbReference>
<evidence type="ECO:0000256" key="4">
    <source>
        <dbReference type="ARBA" id="ARBA00022475"/>
    </source>
</evidence>
<keyword evidence="9" id="KW-0472">Membrane</keyword>
<dbReference type="InterPro" id="IPR037682">
    <property type="entry name" value="TonB_C"/>
</dbReference>
<organism evidence="11 12">
    <name type="scientific">Sulfurimonas gotlandica (strain DSM 19862 / JCM 16533 / GD1)</name>
    <dbReference type="NCBI Taxonomy" id="929558"/>
    <lineage>
        <taxon>Bacteria</taxon>
        <taxon>Pseudomonadati</taxon>
        <taxon>Campylobacterota</taxon>
        <taxon>Epsilonproteobacteria</taxon>
        <taxon>Campylobacterales</taxon>
        <taxon>Sulfurimonadaceae</taxon>
        <taxon>Sulfurimonas</taxon>
    </lineage>
</organism>
<evidence type="ECO:0000313" key="11">
    <source>
        <dbReference type="EMBL" id="EHP30664.1"/>
    </source>
</evidence>
<evidence type="ECO:0000256" key="9">
    <source>
        <dbReference type="ARBA" id="ARBA00023136"/>
    </source>
</evidence>
<feature type="domain" description="TonB C-terminal" evidence="10">
    <location>
        <begin position="129"/>
        <end position="216"/>
    </location>
</feature>
<dbReference type="NCBIfam" id="TIGR01352">
    <property type="entry name" value="tonB_Cterm"/>
    <property type="match status" value="1"/>
</dbReference>
<evidence type="ECO:0000256" key="2">
    <source>
        <dbReference type="ARBA" id="ARBA00006555"/>
    </source>
</evidence>
<dbReference type="RefSeq" id="WP_008339351.1">
    <property type="nucleotide sequence ID" value="NZ_DS995291.1"/>
</dbReference>
<gene>
    <name evidence="11" type="primary">tonB</name>
    <name evidence="11" type="ORF">SMGD1_2141</name>
</gene>
<dbReference type="GO" id="GO:0031992">
    <property type="term" value="F:energy transducer activity"/>
    <property type="evidence" value="ECO:0007669"/>
    <property type="project" value="InterPro"/>
</dbReference>
<protein>
    <submittedName>
        <fullName evidence="11">Siderophore-mediated iron transport protein TonB</fullName>
    </submittedName>
</protein>
<evidence type="ECO:0000256" key="7">
    <source>
        <dbReference type="ARBA" id="ARBA00022927"/>
    </source>
</evidence>
<dbReference type="PATRIC" id="fig|929558.5.peg.2132"/>
<evidence type="ECO:0000256" key="3">
    <source>
        <dbReference type="ARBA" id="ARBA00022448"/>
    </source>
</evidence>
<dbReference type="PROSITE" id="PS52015">
    <property type="entry name" value="TONB_CTD"/>
    <property type="match status" value="1"/>
</dbReference>
<evidence type="ECO:0000256" key="8">
    <source>
        <dbReference type="ARBA" id="ARBA00022989"/>
    </source>
</evidence>
<accession>B6BN59</accession>
<keyword evidence="12" id="KW-1185">Reference proteome</keyword>
<dbReference type="Proteomes" id="UP000006431">
    <property type="component" value="Unassembled WGS sequence"/>
</dbReference>
<dbReference type="AlphaFoldDB" id="B6BN59"/>
<sequence length="216" mass="24430">MSKVDCENKICVQLCDVIVEKPAVKPAPKPAPKPKLKPIPKELTKPKFKPKPIVKKIEIVKEVPVVMPELIKEESVVEVVKEEIAEEKPVEATQIVQEQIIEEQIVQEESIVEGLEAKQVRLEQEYMQEHIAKIIQLLQDNLYYPRRARKRGTVGEVMVKFTLSTDAVAHSIKVVSSNSEILSRAAIKTIEELSGKFPKPSEVLILHVPINYSLKM</sequence>
<evidence type="ECO:0000259" key="10">
    <source>
        <dbReference type="PROSITE" id="PS52015"/>
    </source>
</evidence>
<comment type="similarity">
    <text evidence="2">Belongs to the TonB family.</text>
</comment>
<dbReference type="GO" id="GO:0030288">
    <property type="term" value="C:outer membrane-bounded periplasmic space"/>
    <property type="evidence" value="ECO:0007669"/>
    <property type="project" value="InterPro"/>
</dbReference>
<reference evidence="11 12" key="1">
    <citation type="journal article" date="2012" name="Proc. Natl. Acad. Sci. U.S.A.">
        <title>Genome and physiology of a model Epsilonproteobacterium responsible for sulfide detoxification in marine oxygen depletion zones.</title>
        <authorList>
            <person name="Grote J."/>
            <person name="Schott T."/>
            <person name="Bruckner C.G."/>
            <person name="Glockner F.O."/>
            <person name="Jost G."/>
            <person name="Teeling H."/>
            <person name="Labrenz M."/>
            <person name="Jurgens K."/>
        </authorList>
    </citation>
    <scope>NUCLEOTIDE SEQUENCE [LARGE SCALE GENOMIC DNA]</scope>
    <source>
        <strain evidence="11 12">GD1</strain>
    </source>
</reference>
<dbReference type="GO" id="GO:0055085">
    <property type="term" value="P:transmembrane transport"/>
    <property type="evidence" value="ECO:0007669"/>
    <property type="project" value="InterPro"/>
</dbReference>